<sequence length="93" mass="8949">MTVLAGPGPGPGAGPAAVRDAPLTTARSSVTPASVTDERELYTCKIQVATTSPATVNEPSHSDQHCGSAGGLSVDARSTAAGSCGPGCCPGPG</sequence>
<keyword evidence="3" id="KW-1185">Reference proteome</keyword>
<protein>
    <submittedName>
        <fullName evidence="2">Uncharacterized protein</fullName>
    </submittedName>
</protein>
<feature type="region of interest" description="Disordered" evidence="1">
    <location>
        <begin position="54"/>
        <end position="93"/>
    </location>
</feature>
<organism evidence="2 3">
    <name type="scientific">Citricoccus parietis</name>
    <dbReference type="NCBI Taxonomy" id="592307"/>
    <lineage>
        <taxon>Bacteria</taxon>
        <taxon>Bacillati</taxon>
        <taxon>Actinomycetota</taxon>
        <taxon>Actinomycetes</taxon>
        <taxon>Micrococcales</taxon>
        <taxon>Micrococcaceae</taxon>
        <taxon>Citricoccus</taxon>
    </lineage>
</organism>
<dbReference type="EMBL" id="JBHMFI010000001">
    <property type="protein sequence ID" value="MFB9073212.1"/>
    <property type="molecule type" value="Genomic_DNA"/>
</dbReference>
<comment type="caution">
    <text evidence="2">The sequence shown here is derived from an EMBL/GenBank/DDBJ whole genome shotgun (WGS) entry which is preliminary data.</text>
</comment>
<feature type="compositionally biased region" description="Gly residues" evidence="1">
    <location>
        <begin position="84"/>
        <end position="93"/>
    </location>
</feature>
<evidence type="ECO:0000313" key="2">
    <source>
        <dbReference type="EMBL" id="MFB9073212.1"/>
    </source>
</evidence>
<accession>A0ABV5G2Q9</accession>
<name>A0ABV5G2Q9_9MICC</name>
<dbReference type="Proteomes" id="UP001589575">
    <property type="component" value="Unassembled WGS sequence"/>
</dbReference>
<evidence type="ECO:0000313" key="3">
    <source>
        <dbReference type="Proteomes" id="UP001589575"/>
    </source>
</evidence>
<reference evidence="2 3" key="1">
    <citation type="submission" date="2024-09" db="EMBL/GenBank/DDBJ databases">
        <authorList>
            <person name="Sun Q."/>
            <person name="Mori K."/>
        </authorList>
    </citation>
    <scope>NUCLEOTIDE SEQUENCE [LARGE SCALE GENOMIC DNA]</scope>
    <source>
        <strain evidence="2 3">CCM 7609</strain>
    </source>
</reference>
<proteinExistence type="predicted"/>
<evidence type="ECO:0000256" key="1">
    <source>
        <dbReference type="SAM" id="MobiDB-lite"/>
    </source>
</evidence>
<feature type="region of interest" description="Disordered" evidence="1">
    <location>
        <begin position="1"/>
        <end position="34"/>
    </location>
</feature>
<feature type="compositionally biased region" description="Polar residues" evidence="1">
    <location>
        <begin position="25"/>
        <end position="34"/>
    </location>
</feature>
<gene>
    <name evidence="2" type="ORF">ACFFX0_19225</name>
</gene>